<organism evidence="4 5">
    <name type="scientific">Caldisericum exile</name>
    <dbReference type="NCBI Taxonomy" id="693075"/>
    <lineage>
        <taxon>Bacteria</taxon>
        <taxon>Pseudomonadati</taxon>
        <taxon>Caldisericota/Cryosericota group</taxon>
        <taxon>Caldisericota</taxon>
        <taxon>Caldisericia</taxon>
        <taxon>Caldisericales</taxon>
        <taxon>Caldisericaceae</taxon>
        <taxon>Caldisericum</taxon>
    </lineage>
</organism>
<feature type="domain" description="Leucine-binding protein" evidence="3">
    <location>
        <begin position="25"/>
        <end position="70"/>
    </location>
</feature>
<gene>
    <name evidence="4" type="ORF">C0175_03135</name>
</gene>
<accession>A0A2J6X6Z7</accession>
<protein>
    <recommendedName>
        <fullName evidence="3">Leucine-binding protein domain-containing protein</fullName>
    </recommendedName>
</protein>
<evidence type="ECO:0000313" key="5">
    <source>
        <dbReference type="Proteomes" id="UP000236910"/>
    </source>
</evidence>
<name>A0A2J6X6Z7_9BACT</name>
<dbReference type="InterPro" id="IPR028082">
    <property type="entry name" value="Peripla_BP_I"/>
</dbReference>
<proteinExistence type="inferred from homology"/>
<sequence length="78" mass="8229">MRTKLLLSITVAILLVGITFGAGVIKVGVLYPYNSETGNWIRNSVQMAADEINANGGILGNKIQLYFADVSGGAGQMI</sequence>
<feature type="non-terminal residue" evidence="4">
    <location>
        <position position="78"/>
    </location>
</feature>
<reference evidence="4 5" key="1">
    <citation type="submission" date="2018-01" db="EMBL/GenBank/DDBJ databases">
        <title>Metagenomic assembled genomes from two thermal pools in the Uzon Caldera, Kamchatka, Russia.</title>
        <authorList>
            <person name="Wilkins L."/>
            <person name="Ettinger C."/>
        </authorList>
    </citation>
    <scope>NUCLEOTIDE SEQUENCE [LARGE SCALE GENOMIC DNA]</scope>
    <source>
        <strain evidence="4">ARK-10</strain>
    </source>
</reference>
<dbReference type="Proteomes" id="UP000236910">
    <property type="component" value="Unassembled WGS sequence"/>
</dbReference>
<comment type="similarity">
    <text evidence="1">Belongs to the leucine-binding protein family.</text>
</comment>
<dbReference type="EMBL" id="PNIX01000179">
    <property type="protein sequence ID" value="PMP82739.1"/>
    <property type="molecule type" value="Genomic_DNA"/>
</dbReference>
<evidence type="ECO:0000256" key="1">
    <source>
        <dbReference type="ARBA" id="ARBA00010062"/>
    </source>
</evidence>
<dbReference type="InterPro" id="IPR028081">
    <property type="entry name" value="Leu-bd"/>
</dbReference>
<evidence type="ECO:0000256" key="2">
    <source>
        <dbReference type="ARBA" id="ARBA00022729"/>
    </source>
</evidence>
<evidence type="ECO:0000313" key="4">
    <source>
        <dbReference type="EMBL" id="PMP82739.1"/>
    </source>
</evidence>
<comment type="caution">
    <text evidence="4">The sequence shown here is derived from an EMBL/GenBank/DDBJ whole genome shotgun (WGS) entry which is preliminary data.</text>
</comment>
<dbReference type="AlphaFoldDB" id="A0A2J6X6Z7"/>
<evidence type="ECO:0000259" key="3">
    <source>
        <dbReference type="Pfam" id="PF13458"/>
    </source>
</evidence>
<dbReference type="Gene3D" id="3.40.50.2300">
    <property type="match status" value="1"/>
</dbReference>
<keyword evidence="2" id="KW-0732">Signal</keyword>
<dbReference type="SUPFAM" id="SSF53822">
    <property type="entry name" value="Periplasmic binding protein-like I"/>
    <property type="match status" value="1"/>
</dbReference>
<dbReference type="Pfam" id="PF13458">
    <property type="entry name" value="Peripla_BP_6"/>
    <property type="match status" value="1"/>
</dbReference>